<dbReference type="SUPFAM" id="SSF49899">
    <property type="entry name" value="Concanavalin A-like lectins/glucanases"/>
    <property type="match status" value="1"/>
</dbReference>
<evidence type="ECO:0000256" key="1">
    <source>
        <dbReference type="ARBA" id="ARBA00022729"/>
    </source>
</evidence>
<dbReference type="Gene3D" id="3.40.50.880">
    <property type="match status" value="1"/>
</dbReference>
<dbReference type="InterPro" id="IPR006558">
    <property type="entry name" value="LamG-like"/>
</dbReference>
<evidence type="ECO:0000313" key="4">
    <source>
        <dbReference type="EMBL" id="TWU17289.1"/>
    </source>
</evidence>
<dbReference type="Proteomes" id="UP000316304">
    <property type="component" value="Unassembled WGS sequence"/>
</dbReference>
<dbReference type="AlphaFoldDB" id="A0A5C6C355"/>
<dbReference type="Pfam" id="PF13385">
    <property type="entry name" value="Laminin_G_3"/>
    <property type="match status" value="1"/>
</dbReference>
<accession>A0A5C6C355</accession>
<comment type="caution">
    <text evidence="4">The sequence shown here is derived from an EMBL/GenBank/DDBJ whole genome shotgun (WGS) entry which is preliminary data.</text>
</comment>
<dbReference type="InterPro" id="IPR029062">
    <property type="entry name" value="Class_I_gatase-like"/>
</dbReference>
<keyword evidence="1" id="KW-0732">Signal</keyword>
<name>A0A5C6C355_9BACT</name>
<protein>
    <submittedName>
        <fullName evidence="4">MG2 domain protein</fullName>
    </submittedName>
</protein>
<feature type="domain" description="LamG-like jellyroll fold" evidence="3">
    <location>
        <begin position="128"/>
        <end position="270"/>
    </location>
</feature>
<dbReference type="RefSeq" id="WP_197169475.1">
    <property type="nucleotide sequence ID" value="NZ_SJPT01000013.1"/>
</dbReference>
<dbReference type="EMBL" id="SJPT01000013">
    <property type="protein sequence ID" value="TWU17289.1"/>
    <property type="molecule type" value="Genomic_DNA"/>
</dbReference>
<keyword evidence="2" id="KW-1015">Disulfide bond</keyword>
<gene>
    <name evidence="4" type="ORF">Pla52o_52950</name>
</gene>
<dbReference type="InterPro" id="IPR013320">
    <property type="entry name" value="ConA-like_dom_sf"/>
</dbReference>
<evidence type="ECO:0000256" key="2">
    <source>
        <dbReference type="ARBA" id="ARBA00023157"/>
    </source>
</evidence>
<evidence type="ECO:0000313" key="5">
    <source>
        <dbReference type="Proteomes" id="UP000316304"/>
    </source>
</evidence>
<keyword evidence="5" id="KW-1185">Reference proteome</keyword>
<proteinExistence type="predicted"/>
<dbReference type="Gene3D" id="2.60.120.200">
    <property type="match status" value="1"/>
</dbReference>
<evidence type="ECO:0000259" key="3">
    <source>
        <dbReference type="SMART" id="SM00560"/>
    </source>
</evidence>
<dbReference type="SMART" id="SM00560">
    <property type="entry name" value="LamGL"/>
    <property type="match status" value="1"/>
</dbReference>
<organism evidence="4 5">
    <name type="scientific">Novipirellula galeiformis</name>
    <dbReference type="NCBI Taxonomy" id="2528004"/>
    <lineage>
        <taxon>Bacteria</taxon>
        <taxon>Pseudomonadati</taxon>
        <taxon>Planctomycetota</taxon>
        <taxon>Planctomycetia</taxon>
        <taxon>Pirellulales</taxon>
        <taxon>Pirellulaceae</taxon>
        <taxon>Novipirellula</taxon>
    </lineage>
</organism>
<reference evidence="4 5" key="1">
    <citation type="submission" date="2019-02" db="EMBL/GenBank/DDBJ databases">
        <title>Deep-cultivation of Planctomycetes and their phenomic and genomic characterization uncovers novel biology.</title>
        <authorList>
            <person name="Wiegand S."/>
            <person name="Jogler M."/>
            <person name="Boedeker C."/>
            <person name="Pinto D."/>
            <person name="Vollmers J."/>
            <person name="Rivas-Marin E."/>
            <person name="Kohn T."/>
            <person name="Peeters S.H."/>
            <person name="Heuer A."/>
            <person name="Rast P."/>
            <person name="Oberbeckmann S."/>
            <person name="Bunk B."/>
            <person name="Jeske O."/>
            <person name="Meyerdierks A."/>
            <person name="Storesund J.E."/>
            <person name="Kallscheuer N."/>
            <person name="Luecker S."/>
            <person name="Lage O.M."/>
            <person name="Pohl T."/>
            <person name="Merkel B.J."/>
            <person name="Hornburger P."/>
            <person name="Mueller R.-W."/>
            <person name="Bruemmer F."/>
            <person name="Labrenz M."/>
            <person name="Spormann A.M."/>
            <person name="Op Den Camp H."/>
            <person name="Overmann J."/>
            <person name="Amann R."/>
            <person name="Jetten M.S.M."/>
            <person name="Mascher T."/>
            <person name="Medema M.H."/>
            <person name="Devos D.P."/>
            <person name="Kaster A.-K."/>
            <person name="Ovreas L."/>
            <person name="Rohde M."/>
            <person name="Galperin M.Y."/>
            <person name="Jogler C."/>
        </authorList>
    </citation>
    <scope>NUCLEOTIDE SEQUENCE [LARGE SCALE GENOMIC DNA]</scope>
    <source>
        <strain evidence="4 5">Pla52o</strain>
    </source>
</reference>
<sequence>MLQPRNRGIRIPQIGYRLIAATVVIASTFAAGSVSTALGQTNAATWWNGYSGADANGVEVLGFWNFDGDEAAFTRDSSSHQHKANLRGAKRSTEGRFGGCLESAAGYPVIDESHGMQVTKSSVLSPRGAFTAELWIKPKAAEAFPKETRPVLLDSKYVPNEHTGFMFSLTTGGANNDRRMSVAIGMGSRSETWFSDPFELSPGRWQHVAFTYDALGTVTFYVDGSELSRRFHSDAGPMAPATRALSIGDRLGSNYNGFPGFIDEVRLTSGQREFHPVKFEADVDRFVVVRMSEKATISGVLINQTGKPLTGATVAARLPGGTTSSTPLPEVPAGDRHPLEFTIDSSLKPGEYTVELSVSLPDWGTHEAGYRATSQIPVVIVPRDLPTRMPVVMWGVGGTDGVVQEIPRLKELGFTHCLGLRVDYRKVWDEGAKALPGTPESIRNSREMLNAALENDIKIIASMSPGSWLRHAEVGKPFRRIDRNGKAYDREDVSGIYQPVQDFCFHAGAAVGKAYGDHPAFAAALLHTEVRGESQLSFRPEEVEAYRKATGAMIPDEVSIKNGVDYRKLADFPKNRVIPDNDPILQYLRWFWQTGDGWNELNTRLDQGLKEQMDRDDFWTFYDPACRVPSISGSGGGVDVLSHWTYSYPDPIRIGLCTDELFEMARAGGREQDVMKMTQLIWYRSQTAPINATPTGEASPWVDQDPDAAYITIAPMHLREAFWWKIARPIKGIMYHGWQSLVETDSPSAYRYTNPSTQHELKRLVADVVVPLGPTLMQVPDAESDVVFLESFTSQMFARRGTYGWNHTWAGDMYHILMYSQLQPRVMYEESLLNGGLSGAKVLVLADCDVLTESTVKAIQAFQANGGLVIGDNATCPAIQCDKTITRFNRTKKADADRANLQAAAKDLRDWLDSRYSRMLDSATPDVVTRRRQFGTTDYVFAVNDRREFGSYVGDYGLTMENGLPSETQIQLERRSGHVYDLLAHREMSIETNDDAIEFPLSLGPCEGRVFMVTERPIRDVVVTVPETTAPGQTVTFEFAVTDGDSPIDAVIPVEVRIVDPEGMEAEKTGYYGAVGGKLSIPFDFATNDRPGVWEIQAKELASGREAAGYLRLTARQE</sequence>